<evidence type="ECO:0000313" key="9">
    <source>
        <dbReference type="Proteomes" id="UP001501480"/>
    </source>
</evidence>
<feature type="transmembrane region" description="Helical" evidence="7">
    <location>
        <begin position="21"/>
        <end position="41"/>
    </location>
</feature>
<sequence>MAKKPSPRPTSGTPRGGWRHPAALVLLVVAVAWAVGTVFATTSASFPRVGAIPGLYDLGRWNYAIAAVLGFVALSIADRTRPEPAPREPGTVGNRWAAPAMLTSALIGLLWIVVFYTIQTTDVVIPFYSDLGNWNIVIGMGFIVAAFGFAMKWE</sequence>
<evidence type="ECO:0000256" key="1">
    <source>
        <dbReference type="ARBA" id="ARBA00022475"/>
    </source>
</evidence>
<proteinExistence type="inferred from homology"/>
<comment type="caution">
    <text evidence="8">The sequence shown here is derived from an EMBL/GenBank/DDBJ whole genome shotgun (WGS) entry which is preliminary data.</text>
</comment>
<dbReference type="Pfam" id="PF06781">
    <property type="entry name" value="CrgA"/>
    <property type="match status" value="1"/>
</dbReference>
<name>A0ABN2W133_9ACTN</name>
<feature type="transmembrane region" description="Helical" evidence="7">
    <location>
        <begin position="98"/>
        <end position="119"/>
    </location>
</feature>
<comment type="similarity">
    <text evidence="7">Belongs to the CrgA family.</text>
</comment>
<keyword evidence="5 7" id="KW-0472">Membrane</keyword>
<evidence type="ECO:0000256" key="3">
    <source>
        <dbReference type="ARBA" id="ARBA00022692"/>
    </source>
</evidence>
<keyword evidence="9" id="KW-1185">Reference proteome</keyword>
<comment type="function">
    <text evidence="7">Involved in cell division.</text>
</comment>
<evidence type="ECO:0000256" key="2">
    <source>
        <dbReference type="ARBA" id="ARBA00022618"/>
    </source>
</evidence>
<evidence type="ECO:0000313" key="8">
    <source>
        <dbReference type="EMBL" id="GAA2080163.1"/>
    </source>
</evidence>
<protein>
    <recommendedName>
        <fullName evidence="7">Cell division protein CrgA</fullName>
    </recommendedName>
</protein>
<dbReference type="Proteomes" id="UP001501480">
    <property type="component" value="Unassembled WGS sequence"/>
</dbReference>
<keyword evidence="4 7" id="KW-1133">Transmembrane helix</keyword>
<evidence type="ECO:0000256" key="7">
    <source>
        <dbReference type="HAMAP-Rule" id="MF_00631"/>
    </source>
</evidence>
<evidence type="ECO:0000256" key="6">
    <source>
        <dbReference type="ARBA" id="ARBA00023306"/>
    </source>
</evidence>
<keyword evidence="1 7" id="KW-1003">Cell membrane</keyword>
<dbReference type="InterPro" id="IPR009619">
    <property type="entry name" value="CrgA"/>
</dbReference>
<gene>
    <name evidence="7" type="primary">crgA</name>
    <name evidence="8" type="ORF">GCM10009821_20580</name>
</gene>
<keyword evidence="6 7" id="KW-0131">Cell cycle</keyword>
<organism evidence="8 9">
    <name type="scientific">Aeromicrobium halocynthiae</name>
    <dbReference type="NCBI Taxonomy" id="560557"/>
    <lineage>
        <taxon>Bacteria</taxon>
        <taxon>Bacillati</taxon>
        <taxon>Actinomycetota</taxon>
        <taxon>Actinomycetes</taxon>
        <taxon>Propionibacteriales</taxon>
        <taxon>Nocardioidaceae</taxon>
        <taxon>Aeromicrobium</taxon>
    </lineage>
</organism>
<evidence type="ECO:0000256" key="5">
    <source>
        <dbReference type="ARBA" id="ARBA00023136"/>
    </source>
</evidence>
<feature type="transmembrane region" description="Helical" evidence="7">
    <location>
        <begin position="131"/>
        <end position="151"/>
    </location>
</feature>
<evidence type="ECO:0000256" key="4">
    <source>
        <dbReference type="ARBA" id="ARBA00022989"/>
    </source>
</evidence>
<keyword evidence="2 7" id="KW-0132">Cell division</keyword>
<keyword evidence="3 7" id="KW-0812">Transmembrane</keyword>
<dbReference type="HAMAP" id="MF_00631">
    <property type="entry name" value="CrgA"/>
    <property type="match status" value="1"/>
</dbReference>
<feature type="transmembrane region" description="Helical" evidence="7">
    <location>
        <begin position="61"/>
        <end position="77"/>
    </location>
</feature>
<dbReference type="EMBL" id="BAAAPY010000007">
    <property type="protein sequence ID" value="GAA2080163.1"/>
    <property type="molecule type" value="Genomic_DNA"/>
</dbReference>
<comment type="caution">
    <text evidence="7">Lacks conserved residue(s) required for the propagation of feature annotation.</text>
</comment>
<reference evidence="8 9" key="1">
    <citation type="journal article" date="2019" name="Int. J. Syst. Evol. Microbiol.">
        <title>The Global Catalogue of Microorganisms (GCM) 10K type strain sequencing project: providing services to taxonomists for standard genome sequencing and annotation.</title>
        <authorList>
            <consortium name="The Broad Institute Genomics Platform"/>
            <consortium name="The Broad Institute Genome Sequencing Center for Infectious Disease"/>
            <person name="Wu L."/>
            <person name="Ma J."/>
        </authorList>
    </citation>
    <scope>NUCLEOTIDE SEQUENCE [LARGE SCALE GENOMIC DNA]</scope>
    <source>
        <strain evidence="8 9">JCM 15749</strain>
    </source>
</reference>
<accession>A0ABN2W133</accession>
<comment type="subcellular location">
    <subcellularLocation>
        <location evidence="7">Cell membrane</location>
        <topology evidence="7">Multi-pass membrane protein</topology>
    </subcellularLocation>
</comment>
<dbReference type="RefSeq" id="WP_344327796.1">
    <property type="nucleotide sequence ID" value="NZ_BAAAPY010000007.1"/>
</dbReference>